<dbReference type="AlphaFoldDB" id="A0A6P6ST70"/>
<feature type="repeat" description="PPR" evidence="2">
    <location>
        <begin position="332"/>
        <end position="367"/>
    </location>
</feature>
<dbReference type="Pfam" id="PF20431">
    <property type="entry name" value="E_motif"/>
    <property type="match status" value="1"/>
</dbReference>
<reference evidence="3" key="1">
    <citation type="journal article" date="2025" name="Foods">
        <title>Unveiling the Microbial Signatures of Arabica Coffee Cherries: Insights into Ripeness Specific Diversity, Functional Traits, and Implications for Quality and Safety.</title>
        <authorList>
            <consortium name="RefSeq"/>
            <person name="Tenea G.N."/>
            <person name="Cifuentes V."/>
            <person name="Reyes P."/>
            <person name="Cevallos-Vallejos M."/>
        </authorList>
    </citation>
    <scope>NUCLEOTIDE SEQUENCE [LARGE SCALE GENOMIC DNA]</scope>
</reference>
<dbReference type="OrthoDB" id="1927097at2759"/>
<evidence type="ECO:0000256" key="1">
    <source>
        <dbReference type="ARBA" id="ARBA00022737"/>
    </source>
</evidence>
<reference evidence="4" key="2">
    <citation type="submission" date="2025-08" db="UniProtKB">
        <authorList>
            <consortium name="RefSeq"/>
        </authorList>
    </citation>
    <scope>IDENTIFICATION</scope>
    <source>
        <tissue evidence="4">Leaves</tissue>
    </source>
</reference>
<evidence type="ECO:0000313" key="4">
    <source>
        <dbReference type="RefSeq" id="XP_027069113.2"/>
    </source>
</evidence>
<keyword evidence="1" id="KW-0677">Repeat</keyword>
<evidence type="ECO:0000313" key="3">
    <source>
        <dbReference type="Proteomes" id="UP001652660"/>
    </source>
</evidence>
<feature type="repeat" description="PPR" evidence="2">
    <location>
        <begin position="231"/>
        <end position="265"/>
    </location>
</feature>
<dbReference type="NCBIfam" id="TIGR00756">
    <property type="entry name" value="PPR"/>
    <property type="match status" value="4"/>
</dbReference>
<dbReference type="SUPFAM" id="SSF48452">
    <property type="entry name" value="TPR-like"/>
    <property type="match status" value="1"/>
</dbReference>
<dbReference type="GO" id="GO:0016020">
    <property type="term" value="C:membrane"/>
    <property type="evidence" value="ECO:0007669"/>
    <property type="project" value="UniProtKB-SubCell"/>
</dbReference>
<dbReference type="PROSITE" id="PS51375">
    <property type="entry name" value="PPR"/>
    <property type="match status" value="4"/>
</dbReference>
<dbReference type="Gene3D" id="1.25.40.10">
    <property type="entry name" value="Tetratricopeptide repeat domain"/>
    <property type="match status" value="5"/>
</dbReference>
<gene>
    <name evidence="4" type="primary">LOC113694495</name>
</gene>
<dbReference type="InterPro" id="IPR046848">
    <property type="entry name" value="E_motif"/>
</dbReference>
<dbReference type="InterPro" id="IPR011990">
    <property type="entry name" value="TPR-like_helical_dom_sf"/>
</dbReference>
<dbReference type="GO" id="GO:0046872">
    <property type="term" value="F:metal ion binding"/>
    <property type="evidence" value="ECO:0007669"/>
    <property type="project" value="UniProtKB-KW"/>
</dbReference>
<keyword evidence="3" id="KW-1185">Reference proteome</keyword>
<evidence type="ECO:0000256" key="2">
    <source>
        <dbReference type="PROSITE-ProRule" id="PRU00708"/>
    </source>
</evidence>
<proteinExistence type="predicted"/>
<dbReference type="InterPro" id="IPR046960">
    <property type="entry name" value="PPR_At4g14850-like_plant"/>
</dbReference>
<protein>
    <submittedName>
        <fullName evidence="4">Pentatricopeptide repeat-containing protein At4g31070, mitochondrial-like</fullName>
    </submittedName>
</protein>
<feature type="repeat" description="PPR" evidence="2">
    <location>
        <begin position="129"/>
        <end position="163"/>
    </location>
</feature>
<dbReference type="PANTHER" id="PTHR47926">
    <property type="entry name" value="PENTATRICOPEPTIDE REPEAT-CONTAINING PROTEIN"/>
    <property type="match status" value="1"/>
</dbReference>
<dbReference type="Pfam" id="PF13041">
    <property type="entry name" value="PPR_2"/>
    <property type="match status" value="2"/>
</dbReference>
<dbReference type="InterPro" id="IPR002885">
    <property type="entry name" value="PPR_rpt"/>
</dbReference>
<dbReference type="GO" id="GO:0009626">
    <property type="term" value="P:plant-type hypersensitive response"/>
    <property type="evidence" value="ECO:0007669"/>
    <property type="project" value="UniProtKB-KW"/>
</dbReference>
<dbReference type="RefSeq" id="XP_027069113.2">
    <property type="nucleotide sequence ID" value="XM_027213312.2"/>
</dbReference>
<dbReference type="Proteomes" id="UP001652660">
    <property type="component" value="Chromosome 6e"/>
</dbReference>
<accession>A0A6P6ST70</accession>
<name>A0A6P6ST70_COFAR</name>
<feature type="repeat" description="PPR" evidence="2">
    <location>
        <begin position="434"/>
        <end position="468"/>
    </location>
</feature>
<organism evidence="3 4">
    <name type="scientific">Coffea arabica</name>
    <name type="common">Arabian coffee</name>
    <dbReference type="NCBI Taxonomy" id="13443"/>
    <lineage>
        <taxon>Eukaryota</taxon>
        <taxon>Viridiplantae</taxon>
        <taxon>Streptophyta</taxon>
        <taxon>Embryophyta</taxon>
        <taxon>Tracheophyta</taxon>
        <taxon>Spermatophyta</taxon>
        <taxon>Magnoliopsida</taxon>
        <taxon>eudicotyledons</taxon>
        <taxon>Gunneridae</taxon>
        <taxon>Pentapetalae</taxon>
        <taxon>asterids</taxon>
        <taxon>lamiids</taxon>
        <taxon>Gentianales</taxon>
        <taxon>Rubiaceae</taxon>
        <taxon>Ixoroideae</taxon>
        <taxon>Gardenieae complex</taxon>
        <taxon>Bertiereae - Coffeeae clade</taxon>
        <taxon>Coffeeae</taxon>
        <taxon>Coffea</taxon>
    </lineage>
</organism>
<dbReference type="Pfam" id="PF01535">
    <property type="entry name" value="PPR"/>
    <property type="match status" value="4"/>
</dbReference>
<sequence length="612" mass="68743">MHQIIRRFTSASASASASGPITSSIADAHAQIKDFLAKGLYDKAINLFKDHVHPFFPNHESSVFILPSIVKATASSQTHNPLGLQLHCYAFKNGFDSESTVSNSLISMYAKFSDIKSAYKMFDTMPQRDTISWNSMINCYMQNGFLLESMKMFKDMYICGFEPKPELIASVLSACSQTENFRLGRLIHAIVIVDERFDKSVFMSTALVDFYWRCHDQETAFRVFDRMEVRNEVSWTAMITGCVADHDYAKALDCFRAMQVEKVKPNRVTVISILPACTEYGSVNCGTEIHGYAFRHEFDRDFRFCSALIHMYCECGEIWAAKLIFERSTTKDVVMWSCIIAGYSRKKDTAEEALELFNEMQKKGFQPNSVTLLSVISACTNLLLTCHAGGVHGYVLKSCLISELNVQNSLISMYAKCGCLQDSVKIFKEMTLTDSVSWTAIISAYGLYGCGEDALQLFGEMQESGMKADAIALLEVMTACNHAGLVEEGYKLFNETMKDEKISLTIEHYACYIDLLGRAGKLEDACDLVSRLPMKPSPRIWSSLVSSCKLHGKLEVAELLVHKLIESEPENAANYTLLSMIYAESGNWHGVEEMRKNVKIRKLVKTCAFSKI</sequence>
<dbReference type="GeneID" id="113694495"/>